<dbReference type="EnsemblMetazoa" id="ISCW002780-RA">
    <property type="protein sequence ID" value="ISCW002780-PA"/>
    <property type="gene ID" value="ISCW002780"/>
</dbReference>
<dbReference type="VEuPathDB" id="VectorBase:ISCW002780"/>
<evidence type="ECO:0000313" key="3">
    <source>
        <dbReference type="EnsemblMetazoa" id="ISCW002780-PA"/>
    </source>
</evidence>
<sequence length="105" mass="10797">MTEDAADRFNGGTPNCLDDSSEVTLYPGEQKSPLAGTVMPPTACNKTEDGTVSVLDPSLAATVGGTDLVRKIGDLTSLRSPTPGTSKASQDQEQGIQPSLSGTWG</sequence>
<dbReference type="PaxDb" id="6945-B7P7H7"/>
<accession>B7P7H7</accession>
<gene>
    <name evidence="2" type="ORF">IscW_ISCW002780</name>
</gene>
<protein>
    <submittedName>
        <fullName evidence="2 3">Uncharacterized protein</fullName>
    </submittedName>
</protein>
<dbReference type="Proteomes" id="UP000001555">
    <property type="component" value="Unassembled WGS sequence"/>
</dbReference>
<proteinExistence type="predicted"/>
<organism>
    <name type="scientific">Ixodes scapularis</name>
    <name type="common">Black-legged tick</name>
    <name type="synonym">Deer tick</name>
    <dbReference type="NCBI Taxonomy" id="6945"/>
    <lineage>
        <taxon>Eukaryota</taxon>
        <taxon>Metazoa</taxon>
        <taxon>Ecdysozoa</taxon>
        <taxon>Arthropoda</taxon>
        <taxon>Chelicerata</taxon>
        <taxon>Arachnida</taxon>
        <taxon>Acari</taxon>
        <taxon>Parasitiformes</taxon>
        <taxon>Ixodida</taxon>
        <taxon>Ixodoidea</taxon>
        <taxon>Ixodidae</taxon>
        <taxon>Ixodinae</taxon>
        <taxon>Ixodes</taxon>
    </lineage>
</organism>
<dbReference type="EMBL" id="DS652188">
    <property type="protein sequence ID" value="EEC02549.1"/>
    <property type="molecule type" value="Genomic_DNA"/>
</dbReference>
<keyword evidence="4" id="KW-1185">Reference proteome</keyword>
<feature type="region of interest" description="Disordered" evidence="1">
    <location>
        <begin position="74"/>
        <end position="105"/>
    </location>
</feature>
<dbReference type="EMBL" id="ABJB010556005">
    <property type="status" value="NOT_ANNOTATED_CDS"/>
    <property type="molecule type" value="Genomic_DNA"/>
</dbReference>
<dbReference type="HOGENOM" id="CLU_2239493_0_0_1"/>
<evidence type="ECO:0000256" key="1">
    <source>
        <dbReference type="SAM" id="MobiDB-lite"/>
    </source>
</evidence>
<reference evidence="3" key="2">
    <citation type="submission" date="2020-05" db="UniProtKB">
        <authorList>
            <consortium name="EnsemblMetazoa"/>
        </authorList>
    </citation>
    <scope>IDENTIFICATION</scope>
    <source>
        <strain evidence="3">wikel</strain>
    </source>
</reference>
<dbReference type="InParanoid" id="B7P7H7"/>
<feature type="compositionally biased region" description="Polar residues" evidence="1">
    <location>
        <begin position="77"/>
        <end position="105"/>
    </location>
</feature>
<feature type="region of interest" description="Disordered" evidence="1">
    <location>
        <begin position="1"/>
        <end position="40"/>
    </location>
</feature>
<dbReference type="VEuPathDB" id="VectorBase:ISCI002780"/>
<dbReference type="AlphaFoldDB" id="B7P7H7"/>
<reference evidence="2 4" key="1">
    <citation type="submission" date="2008-03" db="EMBL/GenBank/DDBJ databases">
        <title>Annotation of Ixodes scapularis.</title>
        <authorList>
            <consortium name="Ixodes scapularis Genome Project Consortium"/>
            <person name="Caler E."/>
            <person name="Hannick L.I."/>
            <person name="Bidwell S."/>
            <person name="Joardar V."/>
            <person name="Thiagarajan M."/>
            <person name="Amedeo P."/>
            <person name="Galinsky K.J."/>
            <person name="Schobel S."/>
            <person name="Inman J."/>
            <person name="Hostetler J."/>
            <person name="Miller J."/>
            <person name="Hammond M."/>
            <person name="Megy K."/>
            <person name="Lawson D."/>
            <person name="Kodira C."/>
            <person name="Sutton G."/>
            <person name="Meyer J."/>
            <person name="Hill C.A."/>
            <person name="Birren B."/>
            <person name="Nene V."/>
            <person name="Collins F."/>
            <person name="Alarcon-Chaidez F."/>
            <person name="Wikel S."/>
            <person name="Strausberg R."/>
        </authorList>
    </citation>
    <scope>NUCLEOTIDE SEQUENCE [LARGE SCALE GENOMIC DNA]</scope>
    <source>
        <strain evidence="4">Wikel</strain>
        <strain evidence="2">Wikel colony</strain>
    </source>
</reference>
<evidence type="ECO:0000313" key="4">
    <source>
        <dbReference type="Proteomes" id="UP000001555"/>
    </source>
</evidence>
<evidence type="ECO:0000313" key="2">
    <source>
        <dbReference type="EMBL" id="EEC02549.1"/>
    </source>
</evidence>
<name>B7P7H7_IXOSC</name>